<name>Q2IJF6_ANADE</name>
<dbReference type="Gene3D" id="1.10.10.10">
    <property type="entry name" value="Winged helix-like DNA-binding domain superfamily/Winged helix DNA-binding domain"/>
    <property type="match status" value="1"/>
</dbReference>
<dbReference type="STRING" id="290397.Adeh_2017"/>
<evidence type="ECO:0000256" key="1">
    <source>
        <dbReference type="ARBA" id="ARBA00009437"/>
    </source>
</evidence>
<evidence type="ECO:0000256" key="4">
    <source>
        <dbReference type="ARBA" id="ARBA00023159"/>
    </source>
</evidence>
<dbReference type="Pfam" id="PF03466">
    <property type="entry name" value="LysR_substrate"/>
    <property type="match status" value="1"/>
</dbReference>
<accession>Q2IJF6</accession>
<dbReference type="InterPro" id="IPR036388">
    <property type="entry name" value="WH-like_DNA-bd_sf"/>
</dbReference>
<protein>
    <submittedName>
        <fullName evidence="7">Transcriptional regulator, LysR family</fullName>
    </submittedName>
</protein>
<comment type="similarity">
    <text evidence="1">Belongs to the LysR transcriptional regulatory family.</text>
</comment>
<sequence>MEWLNYHHLFYFWTVARAGSIARASEELRLAQPTISNQLKTLEANLGVKLLERQGRRLVLTDVGRTVLRYADDIFRTGRELQRAVKGLPTGQRLRLVVGVADVIPKRMAALLLQPAVDAHPDLTLVCREGPLPQLLAALALHELDVVIADVPAPEDVKVKAFSHRLGDCGTSFLAARPLAHLRKGFPRSLQAAPMLLPSEGTALRRGLDAWLERTGVRPVVAGEFDDSALMQAFGARGLGVFAAPRVLEEDIRSQLEVGVIGRAEDVRESYHAITVERRLRHPAVVTLAEAARDAIFGAPQA</sequence>
<gene>
    <name evidence="7" type="ordered locus">Adeh_2017</name>
</gene>
<dbReference type="Proteomes" id="UP000001935">
    <property type="component" value="Chromosome"/>
</dbReference>
<dbReference type="InterPro" id="IPR000847">
    <property type="entry name" value="LysR_HTH_N"/>
</dbReference>
<dbReference type="NCBIfam" id="NF008284">
    <property type="entry name" value="PRK11062.1"/>
    <property type="match status" value="1"/>
</dbReference>
<dbReference type="SUPFAM" id="SSF46785">
    <property type="entry name" value="Winged helix' DNA-binding domain"/>
    <property type="match status" value="1"/>
</dbReference>
<dbReference type="RefSeq" id="WP_011421069.1">
    <property type="nucleotide sequence ID" value="NC_007760.1"/>
</dbReference>
<dbReference type="HOGENOM" id="CLU_039613_9_0_7"/>
<dbReference type="Gene3D" id="3.40.190.290">
    <property type="match status" value="1"/>
</dbReference>
<keyword evidence="3" id="KW-0238">DNA-binding</keyword>
<dbReference type="KEGG" id="ade:Adeh_2017"/>
<evidence type="ECO:0000313" key="7">
    <source>
        <dbReference type="EMBL" id="ABC81787.1"/>
    </source>
</evidence>
<dbReference type="EMBL" id="CP000251">
    <property type="protein sequence ID" value="ABC81787.1"/>
    <property type="molecule type" value="Genomic_DNA"/>
</dbReference>
<dbReference type="PRINTS" id="PR00039">
    <property type="entry name" value="HTHLYSR"/>
</dbReference>
<dbReference type="GO" id="GO:2000142">
    <property type="term" value="P:regulation of DNA-templated transcription initiation"/>
    <property type="evidence" value="ECO:0007669"/>
    <property type="project" value="TreeGrafter"/>
</dbReference>
<dbReference type="OrthoDB" id="464481at2"/>
<keyword evidence="4" id="KW-0010">Activator</keyword>
<dbReference type="GO" id="GO:0003677">
    <property type="term" value="F:DNA binding"/>
    <property type="evidence" value="ECO:0007669"/>
    <property type="project" value="UniProtKB-KW"/>
</dbReference>
<dbReference type="PROSITE" id="PS50931">
    <property type="entry name" value="HTH_LYSR"/>
    <property type="match status" value="1"/>
</dbReference>
<dbReference type="PANTHER" id="PTHR30293:SF2">
    <property type="entry name" value="TRANSCRIPTIONAL ACTIVATOR PROTEIN NHAR"/>
    <property type="match status" value="1"/>
</dbReference>
<reference evidence="7 8" key="1">
    <citation type="submission" date="2006-01" db="EMBL/GenBank/DDBJ databases">
        <title>Complete sequence of Anaeromyxobacter dehalogenans 2CP-C.</title>
        <authorList>
            <consortium name="US DOE Joint Genome Institute"/>
            <person name="Copeland A."/>
            <person name="Lucas S."/>
            <person name="Lapidus A."/>
            <person name="Barry K."/>
            <person name="Detter J.C."/>
            <person name="Glavina T."/>
            <person name="Hammon N."/>
            <person name="Israni S."/>
            <person name="Pitluck S."/>
            <person name="Brettin T."/>
            <person name="Bruce D."/>
            <person name="Han C."/>
            <person name="Tapia R."/>
            <person name="Gilna P."/>
            <person name="Kiss H."/>
            <person name="Schmutz J."/>
            <person name="Larimer F."/>
            <person name="Land M."/>
            <person name="Kyrpides N."/>
            <person name="Anderson I."/>
            <person name="Sanford R.A."/>
            <person name="Ritalahti K.M."/>
            <person name="Thomas H.S."/>
            <person name="Kirby J.R."/>
            <person name="Zhulin I.B."/>
            <person name="Loeffler F.E."/>
            <person name="Richardson P."/>
        </authorList>
    </citation>
    <scope>NUCLEOTIDE SEQUENCE [LARGE SCALE GENOMIC DNA]</scope>
    <source>
        <strain evidence="7 8">2CP-C</strain>
    </source>
</reference>
<proteinExistence type="inferred from homology"/>
<dbReference type="InterPro" id="IPR036390">
    <property type="entry name" value="WH_DNA-bd_sf"/>
</dbReference>
<evidence type="ECO:0000256" key="5">
    <source>
        <dbReference type="ARBA" id="ARBA00023163"/>
    </source>
</evidence>
<evidence type="ECO:0000256" key="3">
    <source>
        <dbReference type="ARBA" id="ARBA00023125"/>
    </source>
</evidence>
<feature type="domain" description="HTH lysR-type" evidence="6">
    <location>
        <begin position="4"/>
        <end position="61"/>
    </location>
</feature>
<dbReference type="AlphaFoldDB" id="Q2IJF6"/>
<dbReference type="SUPFAM" id="SSF53850">
    <property type="entry name" value="Periplasmic binding protein-like II"/>
    <property type="match status" value="1"/>
</dbReference>
<keyword evidence="5" id="KW-0804">Transcription</keyword>
<evidence type="ECO:0000256" key="2">
    <source>
        <dbReference type="ARBA" id="ARBA00023015"/>
    </source>
</evidence>
<dbReference type="GO" id="GO:0003700">
    <property type="term" value="F:DNA-binding transcription factor activity"/>
    <property type="evidence" value="ECO:0007669"/>
    <property type="project" value="InterPro"/>
</dbReference>
<evidence type="ECO:0000313" key="8">
    <source>
        <dbReference type="Proteomes" id="UP000001935"/>
    </source>
</evidence>
<dbReference type="PANTHER" id="PTHR30293">
    <property type="entry name" value="TRANSCRIPTIONAL REGULATORY PROTEIN NAC-RELATED"/>
    <property type="match status" value="1"/>
</dbReference>
<keyword evidence="2" id="KW-0805">Transcription regulation</keyword>
<organism evidence="7 8">
    <name type="scientific">Anaeromyxobacter dehalogenans (strain 2CP-C)</name>
    <dbReference type="NCBI Taxonomy" id="290397"/>
    <lineage>
        <taxon>Bacteria</taxon>
        <taxon>Pseudomonadati</taxon>
        <taxon>Myxococcota</taxon>
        <taxon>Myxococcia</taxon>
        <taxon>Myxococcales</taxon>
        <taxon>Cystobacterineae</taxon>
        <taxon>Anaeromyxobacteraceae</taxon>
        <taxon>Anaeromyxobacter</taxon>
    </lineage>
</organism>
<dbReference type="FunFam" id="1.10.10.10:FF:000001">
    <property type="entry name" value="LysR family transcriptional regulator"/>
    <property type="match status" value="1"/>
</dbReference>
<evidence type="ECO:0000259" key="6">
    <source>
        <dbReference type="PROSITE" id="PS50931"/>
    </source>
</evidence>
<dbReference type="Pfam" id="PF00126">
    <property type="entry name" value="HTH_1"/>
    <property type="match status" value="1"/>
</dbReference>
<dbReference type="eggNOG" id="COG0583">
    <property type="taxonomic scope" value="Bacteria"/>
</dbReference>
<dbReference type="InterPro" id="IPR005119">
    <property type="entry name" value="LysR_subst-bd"/>
</dbReference>